<name>A0A3N6RX03_BRACR</name>
<gene>
    <name evidence="2" type="ORF">F2Q69_00040781</name>
    <name evidence="1" type="ORF">F2Q70_00001264</name>
</gene>
<dbReference type="AlphaFoldDB" id="A0A3N6RX03"/>
<dbReference type="EMBL" id="QGKX02001621">
    <property type="protein sequence ID" value="KAF3501533.1"/>
    <property type="molecule type" value="Genomic_DNA"/>
</dbReference>
<evidence type="ECO:0000313" key="2">
    <source>
        <dbReference type="EMBL" id="KAF3501533.1"/>
    </source>
</evidence>
<organism evidence="1">
    <name type="scientific">Brassica cretica</name>
    <name type="common">Mustard</name>
    <dbReference type="NCBI Taxonomy" id="69181"/>
    <lineage>
        <taxon>Eukaryota</taxon>
        <taxon>Viridiplantae</taxon>
        <taxon>Streptophyta</taxon>
        <taxon>Embryophyta</taxon>
        <taxon>Tracheophyta</taxon>
        <taxon>Spermatophyta</taxon>
        <taxon>Magnoliopsida</taxon>
        <taxon>eudicotyledons</taxon>
        <taxon>Gunneridae</taxon>
        <taxon>Pentapetalae</taxon>
        <taxon>rosids</taxon>
        <taxon>malvids</taxon>
        <taxon>Brassicales</taxon>
        <taxon>Brassicaceae</taxon>
        <taxon>Brassiceae</taxon>
        <taxon>Brassica</taxon>
    </lineage>
</organism>
<protein>
    <submittedName>
        <fullName evidence="1">Uncharacterized protein</fullName>
    </submittedName>
</protein>
<evidence type="ECO:0000313" key="1">
    <source>
        <dbReference type="EMBL" id="KAF2571479.1"/>
    </source>
</evidence>
<dbReference type="Proteomes" id="UP000712600">
    <property type="component" value="Unassembled WGS sequence"/>
</dbReference>
<comment type="caution">
    <text evidence="1">The sequence shown here is derived from an EMBL/GenBank/DDBJ whole genome shotgun (WGS) entry which is preliminary data.</text>
</comment>
<sequence length="56" mass="6580">MNNSRFLHDQTGGERVKYVRKFLQVRVSQNTRHGWEETSGDLFHYFQQQAAALSLP</sequence>
<reference evidence="1" key="2">
    <citation type="submission" date="2019-12" db="EMBL/GenBank/DDBJ databases">
        <title>Genome sequencing and annotation of Brassica cretica.</title>
        <authorList>
            <person name="Studholme D.J."/>
            <person name="Sarris P.F."/>
        </authorList>
    </citation>
    <scope>NUCLEOTIDE SEQUENCE</scope>
    <source>
        <strain evidence="1">PFS-102/07</strain>
        <tissue evidence="1">Leaf</tissue>
    </source>
</reference>
<dbReference type="EMBL" id="QGKY02001015">
    <property type="protein sequence ID" value="KAF2571479.1"/>
    <property type="molecule type" value="Genomic_DNA"/>
</dbReference>
<proteinExistence type="predicted"/>
<reference evidence="2" key="1">
    <citation type="submission" date="2019-12" db="EMBL/GenBank/DDBJ databases">
        <title>Genome sequencing and annotation of Brassica cretica.</title>
        <authorList>
            <person name="Studholme D.J."/>
            <person name="Sarris P."/>
        </authorList>
    </citation>
    <scope>NUCLEOTIDE SEQUENCE</scope>
    <source>
        <strain evidence="2">PFS-109/04</strain>
        <tissue evidence="2">Leaf</tissue>
    </source>
</reference>
<accession>A0A3N6RX03</accession>